<name>A0ABS9V3V7_9BACT</name>
<dbReference type="Pfam" id="PF18885">
    <property type="entry name" value="DUF5648"/>
    <property type="match status" value="1"/>
</dbReference>
<dbReference type="Gene3D" id="3.40.390.10">
    <property type="entry name" value="Collagenase (Catalytic Domain)"/>
    <property type="match status" value="1"/>
</dbReference>
<gene>
    <name evidence="2" type="ORF">MM239_16870</name>
</gene>
<evidence type="ECO:0000313" key="3">
    <source>
        <dbReference type="Proteomes" id="UP001165489"/>
    </source>
</evidence>
<dbReference type="SUPFAM" id="SSF55486">
    <property type="entry name" value="Metalloproteases ('zincins'), catalytic domain"/>
    <property type="match status" value="1"/>
</dbReference>
<dbReference type="Pfam" id="PF12388">
    <property type="entry name" value="Peptidase_M57"/>
    <property type="match status" value="1"/>
</dbReference>
<dbReference type="PROSITE" id="PS51257">
    <property type="entry name" value="PROKAR_LIPOPROTEIN"/>
    <property type="match status" value="1"/>
</dbReference>
<dbReference type="GO" id="GO:0008237">
    <property type="term" value="F:metallopeptidase activity"/>
    <property type="evidence" value="ECO:0007669"/>
    <property type="project" value="UniProtKB-KW"/>
</dbReference>
<dbReference type="SMART" id="SM00235">
    <property type="entry name" value="ZnMc"/>
    <property type="match status" value="1"/>
</dbReference>
<comment type="caution">
    <text evidence="2">The sequence shown here is derived from an EMBL/GenBank/DDBJ whole genome shotgun (WGS) entry which is preliminary data.</text>
</comment>
<keyword evidence="3" id="KW-1185">Reference proteome</keyword>
<dbReference type="InterPro" id="IPR043708">
    <property type="entry name" value="DUF5648"/>
</dbReference>
<accession>A0ABS9V3V7</accession>
<dbReference type="InterPro" id="IPR006026">
    <property type="entry name" value="Peptidase_Metallo"/>
</dbReference>
<keyword evidence="2" id="KW-0482">Metalloprotease</keyword>
<reference evidence="2" key="1">
    <citation type="submission" date="2022-03" db="EMBL/GenBank/DDBJ databases">
        <title>De novo assembled genomes of Belliella spp. (Cyclobacteriaceae) strains.</title>
        <authorList>
            <person name="Szabo A."/>
            <person name="Korponai K."/>
            <person name="Felfoldi T."/>
        </authorList>
    </citation>
    <scope>NUCLEOTIDE SEQUENCE</scope>
    <source>
        <strain evidence="2">DSM 111904</strain>
    </source>
</reference>
<dbReference type="EMBL" id="JAKZGP010000058">
    <property type="protein sequence ID" value="MCH7411081.1"/>
    <property type="molecule type" value="Genomic_DNA"/>
</dbReference>
<dbReference type="RefSeq" id="WP_241349434.1">
    <property type="nucleotide sequence ID" value="NZ_JAKZGP010000058.1"/>
</dbReference>
<organism evidence="2 3">
    <name type="scientific">Belliella filtrata</name>
    <dbReference type="NCBI Taxonomy" id="2923435"/>
    <lineage>
        <taxon>Bacteria</taxon>
        <taxon>Pseudomonadati</taxon>
        <taxon>Bacteroidota</taxon>
        <taxon>Cytophagia</taxon>
        <taxon>Cytophagales</taxon>
        <taxon>Cyclobacteriaceae</taxon>
        <taxon>Belliella</taxon>
    </lineage>
</organism>
<evidence type="ECO:0000259" key="1">
    <source>
        <dbReference type="SMART" id="SM00235"/>
    </source>
</evidence>
<protein>
    <submittedName>
        <fullName evidence="2">Zinc-dependent metalloprotease</fullName>
    </submittedName>
</protein>
<sequence length="414" mass="47179">MKEITTKIFSLLVIVSLMVACGLDESMENDIIGEIEEKSIINQDPILRDFLKNHSIENVKIDRWEDGYILDNCLYVSDDELLERSKIESPRHFGNERINQAYTSFGLINTPGTSKRNITFRFATNFPSSGSGGEWKTAALAAFQHFSNIRNIKLSFQETLNSNQDIILETFSGGGPIAAANLPLNGAPGNRIRVNTSYNNSYNLNQKTAVMVHEIGHIIGLHHTDWQTPSANPNNVPGILINGTWNEDSYSIMNHIYNGQPFNWFAWLDLLAIRNIYPLDLNEKPAYSYVHSTTLKWNWFSTWQGYGFSNFQYHGVNGYVYLDQRPNTVPIYKFYSPGSDWYYTTLNPNDVNFSWTSQGILGYGFSQPGPGRIPIYEYYSPSMGFFFSTQNPSQYAINYGFTLSRIAYYVLSLE</sequence>
<dbReference type="InterPro" id="IPR024079">
    <property type="entry name" value="MetalloPept_cat_dom_sf"/>
</dbReference>
<keyword evidence="2" id="KW-0645">Protease</keyword>
<evidence type="ECO:0000313" key="2">
    <source>
        <dbReference type="EMBL" id="MCH7411081.1"/>
    </source>
</evidence>
<keyword evidence="2" id="KW-0378">Hydrolase</keyword>
<proteinExistence type="predicted"/>
<dbReference type="Proteomes" id="UP001165489">
    <property type="component" value="Unassembled WGS sequence"/>
</dbReference>
<feature type="domain" description="Peptidase metallopeptidase" evidence="1">
    <location>
        <begin position="107"/>
        <end position="259"/>
    </location>
</feature>
<dbReference type="InterPro" id="IPR024653">
    <property type="entry name" value="Peptidase_M10/M27/M57"/>
</dbReference>